<comment type="caution">
    <text evidence="1">The sequence shown here is derived from an EMBL/GenBank/DDBJ whole genome shotgun (WGS) entry which is preliminary data.</text>
</comment>
<name>A0A317Q3C5_9ENTR</name>
<dbReference type="InterPro" id="IPR009727">
    <property type="entry name" value="NifT"/>
</dbReference>
<dbReference type="EMBL" id="QGTS01000004">
    <property type="protein sequence ID" value="PWW09944.1"/>
    <property type="molecule type" value="Genomic_DNA"/>
</dbReference>
<dbReference type="Gene3D" id="2.40.50.240">
    <property type="entry name" value="NifT/FixU-like"/>
    <property type="match status" value="1"/>
</dbReference>
<dbReference type="GO" id="GO:0009399">
    <property type="term" value="P:nitrogen fixation"/>
    <property type="evidence" value="ECO:0007669"/>
    <property type="project" value="InterPro"/>
</dbReference>
<keyword evidence="2" id="KW-1185">Reference proteome</keyword>
<organism evidence="1 2">
    <name type="scientific">Mangrovibacter plantisponsor</name>
    <dbReference type="NCBI Taxonomy" id="451513"/>
    <lineage>
        <taxon>Bacteria</taxon>
        <taxon>Pseudomonadati</taxon>
        <taxon>Pseudomonadota</taxon>
        <taxon>Gammaproteobacteria</taxon>
        <taxon>Enterobacterales</taxon>
        <taxon>Enterobacteriaceae</taxon>
        <taxon>Mangrovibacter</taxon>
    </lineage>
</organism>
<dbReference type="Proteomes" id="UP000246744">
    <property type="component" value="Unassembled WGS sequence"/>
</dbReference>
<gene>
    <name evidence="1" type="ORF">DES37_10438</name>
</gene>
<proteinExistence type="predicted"/>
<reference evidence="1 2" key="1">
    <citation type="submission" date="2018-05" db="EMBL/GenBank/DDBJ databases">
        <title>Genomic Encyclopedia of Type Strains, Phase IV (KMG-IV): sequencing the most valuable type-strain genomes for metagenomic binning, comparative biology and taxonomic classification.</title>
        <authorList>
            <person name="Goeker M."/>
        </authorList>
    </citation>
    <scope>NUCLEOTIDE SEQUENCE [LARGE SCALE GENOMIC DNA]</scope>
    <source>
        <strain evidence="1 2">DSM 19579</strain>
    </source>
</reference>
<evidence type="ECO:0000313" key="1">
    <source>
        <dbReference type="EMBL" id="PWW09944.1"/>
    </source>
</evidence>
<accession>A0A317Q3C5</accession>
<dbReference type="InterPro" id="IPR024044">
    <property type="entry name" value="NifT/FixU_barrel-like_dom_sf"/>
</dbReference>
<evidence type="ECO:0000313" key="2">
    <source>
        <dbReference type="Proteomes" id="UP000246744"/>
    </source>
</evidence>
<dbReference type="SUPFAM" id="SSF159203">
    <property type="entry name" value="NifT/FixU-like"/>
    <property type="match status" value="1"/>
</dbReference>
<sequence length="69" mass="7921">MVIFRQRDQALYCYIAKLDLEAKVTAVEFDQHDNWGGRIELEGGRAYHVHPQVPRPVFPVSLRATRAAL</sequence>
<dbReference type="Pfam" id="PF06988">
    <property type="entry name" value="NifT"/>
    <property type="match status" value="1"/>
</dbReference>
<protein>
    <submittedName>
        <fullName evidence="1">Nitrogen fixation protein NifT</fullName>
    </submittedName>
</protein>
<dbReference type="AlphaFoldDB" id="A0A317Q3C5"/>